<dbReference type="PANTHER" id="PTHR46268:SF6">
    <property type="entry name" value="UNIVERSAL STRESS PROTEIN UP12"/>
    <property type="match status" value="1"/>
</dbReference>
<name>A0A6V8LY72_9BACT</name>
<dbReference type="PANTHER" id="PTHR46268">
    <property type="entry name" value="STRESS RESPONSE PROTEIN NHAX"/>
    <property type="match status" value="1"/>
</dbReference>
<evidence type="ECO:0000313" key="4">
    <source>
        <dbReference type="Proteomes" id="UP000494245"/>
    </source>
</evidence>
<dbReference type="InterPro" id="IPR006016">
    <property type="entry name" value="UspA"/>
</dbReference>
<dbReference type="AlphaFoldDB" id="A0A6V8LY72"/>
<protein>
    <submittedName>
        <fullName evidence="3">Stress response protein NhaX</fullName>
    </submittedName>
</protein>
<evidence type="ECO:0000313" key="3">
    <source>
        <dbReference type="EMBL" id="GFK94597.1"/>
    </source>
</evidence>
<dbReference type="EMBL" id="BLTE01000011">
    <property type="protein sequence ID" value="GFK94597.1"/>
    <property type="molecule type" value="Genomic_DNA"/>
</dbReference>
<dbReference type="PRINTS" id="PR01438">
    <property type="entry name" value="UNVRSLSTRESS"/>
</dbReference>
<dbReference type="RefSeq" id="WP_173084832.1">
    <property type="nucleotide sequence ID" value="NZ_BLTE01000011.1"/>
</dbReference>
<reference evidence="3 4" key="1">
    <citation type="submission" date="2020-04" db="EMBL/GenBank/DDBJ databases">
        <authorList>
            <consortium name="Desulfovibrio sp. FSS-1 genome sequencing consortium"/>
            <person name="Shimoshige H."/>
            <person name="Kobayashi H."/>
            <person name="Maekawa T."/>
        </authorList>
    </citation>
    <scope>NUCLEOTIDE SEQUENCE [LARGE SCALE GENOMIC DNA]</scope>
    <source>
        <strain evidence="3 4">SIID29052-01</strain>
    </source>
</reference>
<comment type="caution">
    <text evidence="3">The sequence shown here is derived from an EMBL/GenBank/DDBJ whole genome shotgun (WGS) entry which is preliminary data.</text>
</comment>
<dbReference type="CDD" id="cd00293">
    <property type="entry name" value="USP-like"/>
    <property type="match status" value="2"/>
</dbReference>
<accession>A0A6V8LY72</accession>
<feature type="domain" description="UspA" evidence="2">
    <location>
        <begin position="3"/>
        <end position="140"/>
    </location>
</feature>
<evidence type="ECO:0000256" key="1">
    <source>
        <dbReference type="ARBA" id="ARBA00008791"/>
    </source>
</evidence>
<gene>
    <name evidence="3" type="primary">nhaX</name>
    <name evidence="3" type="ORF">NNJEOMEG_02444</name>
</gene>
<dbReference type="InterPro" id="IPR006015">
    <property type="entry name" value="Universal_stress_UspA"/>
</dbReference>
<dbReference type="SUPFAM" id="SSF52402">
    <property type="entry name" value="Adenine nucleotide alpha hydrolases-like"/>
    <property type="match status" value="2"/>
</dbReference>
<reference evidence="3 4" key="2">
    <citation type="submission" date="2020-05" db="EMBL/GenBank/DDBJ databases">
        <title>Draft genome sequence of Desulfovibrio sp. strainFSS-1.</title>
        <authorList>
            <person name="Shimoshige H."/>
            <person name="Kobayashi H."/>
            <person name="Maekawa T."/>
        </authorList>
    </citation>
    <scope>NUCLEOTIDE SEQUENCE [LARGE SCALE GENOMIC DNA]</scope>
    <source>
        <strain evidence="3 4">SIID29052-01</strain>
    </source>
</reference>
<comment type="similarity">
    <text evidence="1">Belongs to the universal stress protein A family.</text>
</comment>
<dbReference type="Pfam" id="PF00582">
    <property type="entry name" value="Usp"/>
    <property type="match status" value="2"/>
</dbReference>
<dbReference type="InterPro" id="IPR014729">
    <property type="entry name" value="Rossmann-like_a/b/a_fold"/>
</dbReference>
<sequence>MPFKRLLASVDESPASLHALRAALDLAGEHGAALTAVAVAPPYQGDLRLVGVSDIRGVLRKPCEQALEAAAGEAARRGLPLATTCEEGEPGQAIADLADSLSADLIVMGRRNTSTMGRLLLGSVTARTIGFSRADVLIVPEGAAVNLRRLVLATDGSRFALEAARKAMDLAWRLDSSLDVVTVVDLPNEYLALAPQASAELTAQARAVLNEAVSLAHALGVSARGTLLEGNAAEAILEHARQGGPGVLILASHGRTGLRRLLMGGVVEWIVAHTDMPVWITKG</sequence>
<organism evidence="3 4">
    <name type="scientific">Fundidesulfovibrio magnetotacticus</name>
    <dbReference type="NCBI Taxonomy" id="2730080"/>
    <lineage>
        <taxon>Bacteria</taxon>
        <taxon>Pseudomonadati</taxon>
        <taxon>Thermodesulfobacteriota</taxon>
        <taxon>Desulfovibrionia</taxon>
        <taxon>Desulfovibrionales</taxon>
        <taxon>Desulfovibrionaceae</taxon>
        <taxon>Fundidesulfovibrio</taxon>
    </lineage>
</organism>
<dbReference type="Gene3D" id="3.40.50.620">
    <property type="entry name" value="HUPs"/>
    <property type="match status" value="2"/>
</dbReference>
<evidence type="ECO:0000259" key="2">
    <source>
        <dbReference type="Pfam" id="PF00582"/>
    </source>
</evidence>
<dbReference type="Proteomes" id="UP000494245">
    <property type="component" value="Unassembled WGS sequence"/>
</dbReference>
<feature type="domain" description="UspA" evidence="2">
    <location>
        <begin position="148"/>
        <end position="282"/>
    </location>
</feature>
<keyword evidence="4" id="KW-1185">Reference proteome</keyword>
<proteinExistence type="inferred from homology"/>